<name>A0ABV8IL35_9ACTN</name>
<dbReference type="InterPro" id="IPR005135">
    <property type="entry name" value="Endo/exonuclease/phosphatase"/>
</dbReference>
<dbReference type="PANTHER" id="PTHR15822:SF4">
    <property type="entry name" value="TYROSYL-DNA PHOSPHODIESTERASE 2"/>
    <property type="match status" value="1"/>
</dbReference>
<evidence type="ECO:0000313" key="10">
    <source>
        <dbReference type="EMBL" id="MFC4064610.1"/>
    </source>
</evidence>
<dbReference type="RefSeq" id="WP_378065658.1">
    <property type="nucleotide sequence ID" value="NZ_JBHSBL010000006.1"/>
</dbReference>
<keyword evidence="10" id="KW-0255">Endonuclease</keyword>
<keyword evidence="8" id="KW-0234">DNA repair</keyword>
<evidence type="ECO:0000313" key="11">
    <source>
        <dbReference type="Proteomes" id="UP001595867"/>
    </source>
</evidence>
<evidence type="ECO:0000256" key="2">
    <source>
        <dbReference type="ARBA" id="ARBA00001946"/>
    </source>
</evidence>
<dbReference type="Pfam" id="PF03372">
    <property type="entry name" value="Exo_endo_phos"/>
    <property type="match status" value="1"/>
</dbReference>
<evidence type="ECO:0000256" key="7">
    <source>
        <dbReference type="ARBA" id="ARBA00022842"/>
    </source>
</evidence>
<keyword evidence="6" id="KW-0378">Hydrolase</keyword>
<dbReference type="InterPro" id="IPR051547">
    <property type="entry name" value="TDP2-like"/>
</dbReference>
<keyword evidence="4" id="KW-0479">Metal-binding</keyword>
<dbReference type="EMBL" id="JBHSBL010000006">
    <property type="protein sequence ID" value="MFC4064610.1"/>
    <property type="molecule type" value="Genomic_DNA"/>
</dbReference>
<evidence type="ECO:0000256" key="1">
    <source>
        <dbReference type="ARBA" id="ARBA00001936"/>
    </source>
</evidence>
<evidence type="ECO:0000256" key="4">
    <source>
        <dbReference type="ARBA" id="ARBA00022723"/>
    </source>
</evidence>
<comment type="cofactor">
    <cofactor evidence="2">
        <name>Mg(2+)</name>
        <dbReference type="ChEBI" id="CHEBI:18420"/>
    </cofactor>
</comment>
<evidence type="ECO:0000259" key="9">
    <source>
        <dbReference type="Pfam" id="PF03372"/>
    </source>
</evidence>
<evidence type="ECO:0000256" key="6">
    <source>
        <dbReference type="ARBA" id="ARBA00022801"/>
    </source>
</evidence>
<dbReference type="GO" id="GO:0004519">
    <property type="term" value="F:endonuclease activity"/>
    <property type="evidence" value="ECO:0007669"/>
    <property type="project" value="UniProtKB-KW"/>
</dbReference>
<gene>
    <name evidence="10" type="ORF">ACFO0C_06685</name>
</gene>
<feature type="domain" description="Endonuclease/exonuclease/phosphatase" evidence="9">
    <location>
        <begin position="6"/>
        <end position="248"/>
    </location>
</feature>
<keyword evidence="3" id="KW-0540">Nuclease</keyword>
<accession>A0ABV8IL35</accession>
<evidence type="ECO:0000256" key="5">
    <source>
        <dbReference type="ARBA" id="ARBA00022763"/>
    </source>
</evidence>
<keyword evidence="5" id="KW-0227">DNA damage</keyword>
<evidence type="ECO:0000256" key="3">
    <source>
        <dbReference type="ARBA" id="ARBA00022722"/>
    </source>
</evidence>
<reference evidence="11" key="1">
    <citation type="journal article" date="2019" name="Int. J. Syst. Evol. Microbiol.">
        <title>The Global Catalogue of Microorganisms (GCM) 10K type strain sequencing project: providing services to taxonomists for standard genome sequencing and annotation.</title>
        <authorList>
            <consortium name="The Broad Institute Genomics Platform"/>
            <consortium name="The Broad Institute Genome Sequencing Center for Infectious Disease"/>
            <person name="Wu L."/>
            <person name="Ma J."/>
        </authorList>
    </citation>
    <scope>NUCLEOTIDE SEQUENCE [LARGE SCALE GENOMIC DNA]</scope>
    <source>
        <strain evidence="11">TBRC 5832</strain>
    </source>
</reference>
<keyword evidence="7" id="KW-0460">Magnesium</keyword>
<dbReference type="PANTHER" id="PTHR15822">
    <property type="entry name" value="TRAF AND TNF RECEPTOR-ASSOCIATED PROTEIN"/>
    <property type="match status" value="1"/>
</dbReference>
<comment type="caution">
    <text evidence="10">The sequence shown here is derived from an EMBL/GenBank/DDBJ whole genome shotgun (WGS) entry which is preliminary data.</text>
</comment>
<keyword evidence="11" id="KW-1185">Reference proteome</keyword>
<proteinExistence type="predicted"/>
<dbReference type="Gene3D" id="3.60.10.10">
    <property type="entry name" value="Endonuclease/exonuclease/phosphatase"/>
    <property type="match status" value="1"/>
</dbReference>
<dbReference type="InterPro" id="IPR036691">
    <property type="entry name" value="Endo/exonu/phosph_ase_sf"/>
</dbReference>
<comment type="cofactor">
    <cofactor evidence="1">
        <name>Mn(2+)</name>
        <dbReference type="ChEBI" id="CHEBI:29035"/>
    </cofactor>
</comment>
<organism evidence="10 11">
    <name type="scientific">Actinoplanes subglobosus</name>
    <dbReference type="NCBI Taxonomy" id="1547892"/>
    <lineage>
        <taxon>Bacteria</taxon>
        <taxon>Bacillati</taxon>
        <taxon>Actinomycetota</taxon>
        <taxon>Actinomycetes</taxon>
        <taxon>Micromonosporales</taxon>
        <taxon>Micromonosporaceae</taxon>
        <taxon>Actinoplanes</taxon>
    </lineage>
</organism>
<dbReference type="Proteomes" id="UP001595867">
    <property type="component" value="Unassembled WGS sequence"/>
</dbReference>
<protein>
    <submittedName>
        <fullName evidence="10">Endonuclease/exonuclease/phosphatase family protein</fullName>
    </submittedName>
</protein>
<evidence type="ECO:0000256" key="8">
    <source>
        <dbReference type="ARBA" id="ARBA00023204"/>
    </source>
</evidence>
<sequence length="257" mass="28275">MTLRLMTWNIKNGGGDRLPAIIRVIHREQPDVLCLQELQKFRRYGPRLHALAEEAGMTVHLAPAGFAQPVAVLVRPPRRILRRSTVRWRLHHAVAIAVAETTAGPLTVVSAHLNPFSPYRRYREARWLSARYGAARRMTLIAGDMNGLAPDTDHTATVGALHPLFRRRHLGPDGTPDTAALTAFRTAGFTDLWAAVGSGDGRTVPTGFAGREFGAMRLDYLLASAPLAARATRAWVVRDEETAQASDHYPVRADVAL</sequence>
<dbReference type="SUPFAM" id="SSF56219">
    <property type="entry name" value="DNase I-like"/>
    <property type="match status" value="1"/>
</dbReference>